<name>A6FZQ8_9BACT</name>
<evidence type="ECO:0000313" key="3">
    <source>
        <dbReference type="Proteomes" id="UP000005801"/>
    </source>
</evidence>
<evidence type="ECO:0000256" key="1">
    <source>
        <dbReference type="SAM" id="MobiDB-lite"/>
    </source>
</evidence>
<reference evidence="2 3" key="1">
    <citation type="submission" date="2007-06" db="EMBL/GenBank/DDBJ databases">
        <authorList>
            <person name="Shimkets L."/>
            <person name="Ferriera S."/>
            <person name="Johnson J."/>
            <person name="Kravitz S."/>
            <person name="Beeson K."/>
            <person name="Sutton G."/>
            <person name="Rogers Y.-H."/>
            <person name="Friedman R."/>
            <person name="Frazier M."/>
            <person name="Venter J.C."/>
        </authorList>
    </citation>
    <scope>NUCLEOTIDE SEQUENCE [LARGE SCALE GENOMIC DNA]</scope>
    <source>
        <strain evidence="2 3">SIR-1</strain>
    </source>
</reference>
<protein>
    <submittedName>
        <fullName evidence="2">Uncharacterized protein</fullName>
    </submittedName>
</protein>
<keyword evidence="3" id="KW-1185">Reference proteome</keyword>
<gene>
    <name evidence="2" type="ORF">PPSIR1_28178</name>
</gene>
<evidence type="ECO:0000313" key="2">
    <source>
        <dbReference type="EMBL" id="EDM80864.1"/>
    </source>
</evidence>
<organism evidence="2 3">
    <name type="scientific">Plesiocystis pacifica SIR-1</name>
    <dbReference type="NCBI Taxonomy" id="391625"/>
    <lineage>
        <taxon>Bacteria</taxon>
        <taxon>Pseudomonadati</taxon>
        <taxon>Myxococcota</taxon>
        <taxon>Polyangia</taxon>
        <taxon>Nannocystales</taxon>
        <taxon>Nannocystaceae</taxon>
        <taxon>Plesiocystis</taxon>
    </lineage>
</organism>
<feature type="region of interest" description="Disordered" evidence="1">
    <location>
        <begin position="137"/>
        <end position="179"/>
    </location>
</feature>
<accession>A6FZQ8</accession>
<dbReference type="RefSeq" id="WP_006969957.1">
    <property type="nucleotide sequence ID" value="NZ_ABCS01000007.1"/>
</dbReference>
<dbReference type="AlphaFoldDB" id="A6FZQ8"/>
<dbReference type="EMBL" id="ABCS01000007">
    <property type="protein sequence ID" value="EDM80864.1"/>
    <property type="molecule type" value="Genomic_DNA"/>
</dbReference>
<dbReference type="Proteomes" id="UP000005801">
    <property type="component" value="Unassembled WGS sequence"/>
</dbReference>
<proteinExistence type="predicted"/>
<comment type="caution">
    <text evidence="2">The sequence shown here is derived from an EMBL/GenBank/DDBJ whole genome shotgun (WGS) entry which is preliminary data.</text>
</comment>
<feature type="compositionally biased region" description="Pro residues" evidence="1">
    <location>
        <begin position="145"/>
        <end position="156"/>
    </location>
</feature>
<sequence>MLSPASPGARTVTTLGLACALALGSGCSRQLRASQSVSLSGDTSPEIEALEREEYEVRKSVEAEESSTQVYILWFPVGSVRTGPELYESAYFEAAESNDCDGLILPHERVRRIVVPLIAVNIVVKKTRVRGRCVRVKDDSALTPTPQPSPTAPSAPAPAKAPLAEPEAPAAPEATAPAN</sequence>
<feature type="compositionally biased region" description="Low complexity" evidence="1">
    <location>
        <begin position="157"/>
        <end position="179"/>
    </location>
</feature>